<dbReference type="AlphaFoldDB" id="A0A9Q1K5W4"/>
<dbReference type="InterPro" id="IPR001128">
    <property type="entry name" value="Cyt_P450"/>
</dbReference>
<keyword evidence="3 11" id="KW-0349">Heme</keyword>
<evidence type="ECO:0000256" key="6">
    <source>
        <dbReference type="ARBA" id="ARBA00022989"/>
    </source>
</evidence>
<evidence type="ECO:0000313" key="14">
    <source>
        <dbReference type="EMBL" id="KAJ8437227.1"/>
    </source>
</evidence>
<comment type="subcellular location">
    <subcellularLocation>
        <location evidence="1">Membrane</location>
    </subcellularLocation>
</comment>
<accession>A0A9Q1K5W4</accession>
<keyword evidence="9 12" id="KW-0503">Monooxygenase</keyword>
<dbReference type="SUPFAM" id="SSF48264">
    <property type="entry name" value="Cytochrome P450"/>
    <property type="match status" value="1"/>
</dbReference>
<dbReference type="EMBL" id="JAKOGI010000311">
    <property type="protein sequence ID" value="KAJ8437227.1"/>
    <property type="molecule type" value="Genomic_DNA"/>
</dbReference>
<dbReference type="PROSITE" id="PS00086">
    <property type="entry name" value="CYTOCHROME_P450"/>
    <property type="match status" value="1"/>
</dbReference>
<comment type="cofactor">
    <cofactor evidence="11">
        <name>heme</name>
        <dbReference type="ChEBI" id="CHEBI:30413"/>
    </cofactor>
</comment>
<keyword evidence="15" id="KW-1185">Reference proteome</keyword>
<dbReference type="InterPro" id="IPR050665">
    <property type="entry name" value="Cytochrome_P450_Monooxygen"/>
</dbReference>
<evidence type="ECO:0000256" key="8">
    <source>
        <dbReference type="ARBA" id="ARBA00023004"/>
    </source>
</evidence>
<sequence>MNAIIVDVVVVVMVVMLWKLINACYLTPIRAYRKLRKMGFGGPTPSFPMGNLGDMKKLLFQSKSPSSSSSSSPALSSSKELINHDIHSSSLPYFALWQKLHGKVFVYWMGVEPFLYVADPEFLKQMSGGVTAKNWGKPTVFKSDRIPMFGDFGLNMIEGSTWLRHRHIITPAFSPSNLKGMTNLMVESATKIVEHWITLLSNTGKVELDMEREITTLAGEIIARTNFGINDETGSILFEKLRAMQISLFKHTRYVGVPFGQLLCLGQTLEARRLGQEIDNLLLSLINARRKMIGVEPQHDLLGLLLEGEDHIDGKFVRKLTTGELIDECKTFFFGGHETVALAMTWTLMLLAMNPKWQDELREEIKEVIGESDEIGFTKLADLKKMGWVMNEVLRLYPSSPNAQRQARGDIQVGDVAIPNGTNIWIDVVGMHHDRSLWGDDVNEFKPERFDGNLYGGCNHKMGYLPFGFGGRMCIGKSYAIMEYKIVMTSILRRFSFSVSPSYRHSPSYCFSFRPSSGVPLIIQPL</sequence>
<evidence type="ECO:0000256" key="2">
    <source>
        <dbReference type="ARBA" id="ARBA00010617"/>
    </source>
</evidence>
<evidence type="ECO:0000256" key="3">
    <source>
        <dbReference type="ARBA" id="ARBA00022617"/>
    </source>
</evidence>
<keyword evidence="10 13" id="KW-0472">Membrane</keyword>
<dbReference type="PRINTS" id="PR00463">
    <property type="entry name" value="EP450I"/>
</dbReference>
<organism evidence="14 15">
    <name type="scientific">Carnegiea gigantea</name>
    <dbReference type="NCBI Taxonomy" id="171969"/>
    <lineage>
        <taxon>Eukaryota</taxon>
        <taxon>Viridiplantae</taxon>
        <taxon>Streptophyta</taxon>
        <taxon>Embryophyta</taxon>
        <taxon>Tracheophyta</taxon>
        <taxon>Spermatophyta</taxon>
        <taxon>Magnoliopsida</taxon>
        <taxon>eudicotyledons</taxon>
        <taxon>Gunneridae</taxon>
        <taxon>Pentapetalae</taxon>
        <taxon>Caryophyllales</taxon>
        <taxon>Cactineae</taxon>
        <taxon>Cactaceae</taxon>
        <taxon>Cactoideae</taxon>
        <taxon>Echinocereeae</taxon>
        <taxon>Carnegiea</taxon>
    </lineage>
</organism>
<feature type="transmembrane region" description="Helical" evidence="13">
    <location>
        <begin position="6"/>
        <end position="28"/>
    </location>
</feature>
<proteinExistence type="inferred from homology"/>
<dbReference type="GO" id="GO:0016020">
    <property type="term" value="C:membrane"/>
    <property type="evidence" value="ECO:0007669"/>
    <property type="project" value="UniProtKB-SubCell"/>
</dbReference>
<dbReference type="PANTHER" id="PTHR24282:SF15">
    <property type="entry name" value="CYTOCHROME P450, FAMILY 715, SUBFAMILY A, POLYPEPTIDE 1"/>
    <property type="match status" value="1"/>
</dbReference>
<comment type="caution">
    <text evidence="14">The sequence shown here is derived from an EMBL/GenBank/DDBJ whole genome shotgun (WGS) entry which is preliminary data.</text>
</comment>
<name>A0A9Q1K5W4_9CARY</name>
<gene>
    <name evidence="14" type="ORF">Cgig2_012496</name>
</gene>
<dbReference type="InterPro" id="IPR017972">
    <property type="entry name" value="Cyt_P450_CS"/>
</dbReference>
<evidence type="ECO:0000256" key="11">
    <source>
        <dbReference type="PIRSR" id="PIRSR602401-1"/>
    </source>
</evidence>
<dbReference type="GO" id="GO:0016705">
    <property type="term" value="F:oxidoreductase activity, acting on paired donors, with incorporation or reduction of molecular oxygen"/>
    <property type="evidence" value="ECO:0007669"/>
    <property type="project" value="InterPro"/>
</dbReference>
<evidence type="ECO:0008006" key="16">
    <source>
        <dbReference type="Google" id="ProtNLM"/>
    </source>
</evidence>
<dbReference type="OrthoDB" id="1470350at2759"/>
<evidence type="ECO:0000256" key="5">
    <source>
        <dbReference type="ARBA" id="ARBA00022723"/>
    </source>
</evidence>
<evidence type="ECO:0000256" key="9">
    <source>
        <dbReference type="ARBA" id="ARBA00023033"/>
    </source>
</evidence>
<evidence type="ECO:0000256" key="7">
    <source>
        <dbReference type="ARBA" id="ARBA00023002"/>
    </source>
</evidence>
<keyword evidence="5 11" id="KW-0479">Metal-binding</keyword>
<dbReference type="PANTHER" id="PTHR24282">
    <property type="entry name" value="CYTOCHROME P450 FAMILY MEMBER"/>
    <property type="match status" value="1"/>
</dbReference>
<dbReference type="InterPro" id="IPR002401">
    <property type="entry name" value="Cyt_P450_E_grp-I"/>
</dbReference>
<evidence type="ECO:0000256" key="4">
    <source>
        <dbReference type="ARBA" id="ARBA00022692"/>
    </source>
</evidence>
<dbReference type="Gene3D" id="1.10.630.10">
    <property type="entry name" value="Cytochrome P450"/>
    <property type="match status" value="1"/>
</dbReference>
<evidence type="ECO:0000256" key="1">
    <source>
        <dbReference type="ARBA" id="ARBA00004370"/>
    </source>
</evidence>
<dbReference type="GO" id="GO:0005506">
    <property type="term" value="F:iron ion binding"/>
    <property type="evidence" value="ECO:0007669"/>
    <property type="project" value="InterPro"/>
</dbReference>
<evidence type="ECO:0000313" key="15">
    <source>
        <dbReference type="Proteomes" id="UP001153076"/>
    </source>
</evidence>
<feature type="binding site" description="axial binding residue" evidence="11">
    <location>
        <position position="474"/>
    </location>
    <ligand>
        <name>heme</name>
        <dbReference type="ChEBI" id="CHEBI:30413"/>
    </ligand>
    <ligandPart>
        <name>Fe</name>
        <dbReference type="ChEBI" id="CHEBI:18248"/>
    </ligandPart>
</feature>
<evidence type="ECO:0000256" key="10">
    <source>
        <dbReference type="ARBA" id="ARBA00023136"/>
    </source>
</evidence>
<comment type="similarity">
    <text evidence="2 12">Belongs to the cytochrome P450 family.</text>
</comment>
<evidence type="ECO:0000256" key="13">
    <source>
        <dbReference type="SAM" id="Phobius"/>
    </source>
</evidence>
<dbReference type="InterPro" id="IPR036396">
    <property type="entry name" value="Cyt_P450_sf"/>
</dbReference>
<keyword evidence="7 12" id="KW-0560">Oxidoreductase</keyword>
<keyword evidence="6 13" id="KW-1133">Transmembrane helix</keyword>
<protein>
    <recommendedName>
        <fullName evidence="16">Cytochrome P450</fullName>
    </recommendedName>
</protein>
<dbReference type="GO" id="GO:0004497">
    <property type="term" value="F:monooxygenase activity"/>
    <property type="evidence" value="ECO:0007669"/>
    <property type="project" value="UniProtKB-KW"/>
</dbReference>
<dbReference type="Pfam" id="PF00067">
    <property type="entry name" value="p450"/>
    <property type="match status" value="1"/>
</dbReference>
<evidence type="ECO:0000256" key="12">
    <source>
        <dbReference type="RuleBase" id="RU000461"/>
    </source>
</evidence>
<dbReference type="GO" id="GO:0020037">
    <property type="term" value="F:heme binding"/>
    <property type="evidence" value="ECO:0007669"/>
    <property type="project" value="InterPro"/>
</dbReference>
<dbReference type="PRINTS" id="PR00385">
    <property type="entry name" value="P450"/>
</dbReference>
<keyword evidence="8 11" id="KW-0408">Iron</keyword>
<dbReference type="Proteomes" id="UP001153076">
    <property type="component" value="Unassembled WGS sequence"/>
</dbReference>
<keyword evidence="4 13" id="KW-0812">Transmembrane</keyword>
<reference evidence="14" key="1">
    <citation type="submission" date="2022-04" db="EMBL/GenBank/DDBJ databases">
        <title>Carnegiea gigantea Genome sequencing and assembly v2.</title>
        <authorList>
            <person name="Copetti D."/>
            <person name="Sanderson M.J."/>
            <person name="Burquez A."/>
            <person name="Wojciechowski M.F."/>
        </authorList>
    </citation>
    <scope>NUCLEOTIDE SEQUENCE</scope>
    <source>
        <strain evidence="14">SGP5-SGP5p</strain>
        <tissue evidence="14">Aerial part</tissue>
    </source>
</reference>